<dbReference type="EnsemblPlants" id="OPUNC05G07870.1">
    <property type="protein sequence ID" value="OPUNC05G07870.1"/>
    <property type="gene ID" value="OPUNC05G07870"/>
</dbReference>
<feature type="compositionally biased region" description="Polar residues" evidence="1">
    <location>
        <begin position="1"/>
        <end position="19"/>
    </location>
</feature>
<dbReference type="AlphaFoldDB" id="A0A0E0L061"/>
<protein>
    <submittedName>
        <fullName evidence="2">Uncharacterized protein</fullName>
    </submittedName>
</protein>
<feature type="region of interest" description="Disordered" evidence="1">
    <location>
        <begin position="1"/>
        <end position="59"/>
    </location>
</feature>
<evidence type="ECO:0000313" key="3">
    <source>
        <dbReference type="Proteomes" id="UP000026962"/>
    </source>
</evidence>
<dbReference type="HOGENOM" id="CLU_974494_0_0_1"/>
<name>A0A0E0L061_ORYPU</name>
<accession>A0A0E0L061</accession>
<dbReference type="eggNOG" id="ENOG502R5RC">
    <property type="taxonomic scope" value="Eukaryota"/>
</dbReference>
<proteinExistence type="predicted"/>
<evidence type="ECO:0000256" key="1">
    <source>
        <dbReference type="SAM" id="MobiDB-lite"/>
    </source>
</evidence>
<dbReference type="Gramene" id="OPUNC05G07870.1">
    <property type="protein sequence ID" value="OPUNC05G07870.1"/>
    <property type="gene ID" value="OPUNC05G07870"/>
</dbReference>
<sequence>MKWSSGQSLNGSAETTPQVRSAHHSRPANATASVYMAIRRGSGSGDGKPTSFSHFPKPPHVEGPAVAVLAEHGDGVAVRRAGVSGCGGAGEEAGVVAAAEHGLLGAVDVREAEQLAGDGVADETHEVWVVQVEAGDIANPRPSRKGAGDDLGDDGGRGVGVHVDDEDEAVAAQEPPHVEGPAVAVLPEHGDGVAVRWPVPGGGAGEEAGVAPEKGLLGAIDLAGDGVADEAREVLILRVEAVEVELAFPSRGSAGEGLGDDGERDVEVHVGEEEEAVAARGVDHRV</sequence>
<reference evidence="2" key="2">
    <citation type="submission" date="2018-05" db="EMBL/GenBank/DDBJ databases">
        <title>OpunRS2 (Oryza punctata Reference Sequence Version 2).</title>
        <authorList>
            <person name="Zhang J."/>
            <person name="Kudrna D."/>
            <person name="Lee S."/>
            <person name="Talag J."/>
            <person name="Welchert J."/>
            <person name="Wing R.A."/>
        </authorList>
    </citation>
    <scope>NUCLEOTIDE SEQUENCE [LARGE SCALE GENOMIC DNA]</scope>
</reference>
<reference evidence="2" key="1">
    <citation type="submission" date="2015-04" db="UniProtKB">
        <authorList>
            <consortium name="EnsemblPlants"/>
        </authorList>
    </citation>
    <scope>IDENTIFICATION</scope>
</reference>
<dbReference type="Proteomes" id="UP000026962">
    <property type="component" value="Chromosome 5"/>
</dbReference>
<organism evidence="2">
    <name type="scientific">Oryza punctata</name>
    <name type="common">Red rice</name>
    <dbReference type="NCBI Taxonomy" id="4537"/>
    <lineage>
        <taxon>Eukaryota</taxon>
        <taxon>Viridiplantae</taxon>
        <taxon>Streptophyta</taxon>
        <taxon>Embryophyta</taxon>
        <taxon>Tracheophyta</taxon>
        <taxon>Spermatophyta</taxon>
        <taxon>Magnoliopsida</taxon>
        <taxon>Liliopsida</taxon>
        <taxon>Poales</taxon>
        <taxon>Poaceae</taxon>
        <taxon>BOP clade</taxon>
        <taxon>Oryzoideae</taxon>
        <taxon>Oryzeae</taxon>
        <taxon>Oryzinae</taxon>
        <taxon>Oryza</taxon>
    </lineage>
</organism>
<keyword evidence="3" id="KW-1185">Reference proteome</keyword>
<evidence type="ECO:0000313" key="2">
    <source>
        <dbReference type="EnsemblPlants" id="OPUNC05G07870.1"/>
    </source>
</evidence>